<evidence type="ECO:0000313" key="5">
    <source>
        <dbReference type="Proteomes" id="UP000085678"/>
    </source>
</evidence>
<dbReference type="KEGG" id="lak:106160345"/>
<keyword evidence="2 3" id="KW-0175">Coiled coil</keyword>
<evidence type="ECO:0000256" key="1">
    <source>
        <dbReference type="ARBA" id="ARBA00009019"/>
    </source>
</evidence>
<dbReference type="AlphaFoldDB" id="A0A1S3I3G6"/>
<sequence>MLQMSSELDYERESRDSEENAWYESDLQLAAELGKTLLERNKDLESQLCQYQQSNHELELENTFLAKQLDALREVNESRMKVYEDLDKTSQEQEAANQKMIVELKIDKQTIQQLEETVDVLEKKCNDLQTEVDDYRRAETQRQRVEQRRKTRSVPSLNESNALKRYYDLGDIYDLNSLPLNRYEKEIHELQETVKKLRAQQVIEKRKRDEIADELSAATAESQNFEARVKELEADSLKLKALQSELQDLEMRMGKMCIRCKGELNLHKEIEHEVLEPRVESDFTNVVHAKVVRLQNGGSAYGSQESLNVLAADHSTGNTPLVSPSPSLLNELDAQYHALVEKYESLINSKSKRVSIATTTQSSSTDDVRQKDASSSKEVQTDTLLKKYPTDPTNCHFDHGPPEYKQIFKEIFETLRKSMSFDEQLKEQKMKGSQSF</sequence>
<accession>A0A1S3I3G6</accession>
<dbReference type="FunCoup" id="A0A1S3I3G6">
    <property type="interactions" value="16"/>
</dbReference>
<feature type="coiled-coil region" evidence="3">
    <location>
        <begin position="55"/>
        <end position="148"/>
    </location>
</feature>
<organism evidence="5 6">
    <name type="scientific">Lingula anatina</name>
    <name type="common">Brachiopod</name>
    <name type="synonym">Lingula unguis</name>
    <dbReference type="NCBI Taxonomy" id="7574"/>
    <lineage>
        <taxon>Eukaryota</taxon>
        <taxon>Metazoa</taxon>
        <taxon>Spiralia</taxon>
        <taxon>Lophotrochozoa</taxon>
        <taxon>Brachiopoda</taxon>
        <taxon>Linguliformea</taxon>
        <taxon>Lingulata</taxon>
        <taxon>Lingulida</taxon>
        <taxon>Linguloidea</taxon>
        <taxon>Lingulidae</taxon>
        <taxon>Lingula</taxon>
    </lineage>
</organism>
<dbReference type="OrthoDB" id="10059415at2759"/>
<dbReference type="Proteomes" id="UP000085678">
    <property type="component" value="Unplaced"/>
</dbReference>
<reference evidence="6" key="1">
    <citation type="submission" date="2025-08" db="UniProtKB">
        <authorList>
            <consortium name="RefSeq"/>
        </authorList>
    </citation>
    <scope>IDENTIFICATION</scope>
    <source>
        <tissue evidence="6">Gonads</tissue>
    </source>
</reference>
<gene>
    <name evidence="6" type="primary">LOC106160345</name>
</gene>
<evidence type="ECO:0000256" key="4">
    <source>
        <dbReference type="SAM" id="MobiDB-lite"/>
    </source>
</evidence>
<protein>
    <submittedName>
        <fullName evidence="6">Cerebellar degeneration-related protein 2-like</fullName>
    </submittedName>
</protein>
<dbReference type="RefSeq" id="XP_013392376.1">
    <property type="nucleotide sequence ID" value="XM_013536922.1"/>
</dbReference>
<comment type="similarity">
    <text evidence="1">Belongs to the CDR2 family.</text>
</comment>
<feature type="compositionally biased region" description="Polar residues" evidence="4">
    <location>
        <begin position="356"/>
        <end position="365"/>
    </location>
</feature>
<dbReference type="GeneID" id="106160345"/>
<feature type="compositionally biased region" description="Basic and acidic residues" evidence="4">
    <location>
        <begin position="9"/>
        <end position="18"/>
    </location>
</feature>
<evidence type="ECO:0000256" key="3">
    <source>
        <dbReference type="SAM" id="Coils"/>
    </source>
</evidence>
<name>A0A1S3I3G6_LINAN</name>
<feature type="region of interest" description="Disordered" evidence="4">
    <location>
        <begin position="1"/>
        <end position="21"/>
    </location>
</feature>
<dbReference type="InParanoid" id="A0A1S3I3G6"/>
<dbReference type="InterPro" id="IPR026079">
    <property type="entry name" value="CDR2"/>
</dbReference>
<feature type="region of interest" description="Disordered" evidence="4">
    <location>
        <begin position="354"/>
        <end position="399"/>
    </location>
</feature>
<dbReference type="PANTHER" id="PTHR19232">
    <property type="entry name" value="CENTROCORTIN FAMILY MEMBER"/>
    <property type="match status" value="1"/>
</dbReference>
<feature type="compositionally biased region" description="Basic and acidic residues" evidence="4">
    <location>
        <begin position="366"/>
        <end position="375"/>
    </location>
</feature>
<keyword evidence="5" id="KW-1185">Reference proteome</keyword>
<proteinExistence type="inferred from homology"/>
<feature type="coiled-coil region" evidence="3">
    <location>
        <begin position="180"/>
        <end position="259"/>
    </location>
</feature>
<evidence type="ECO:0000256" key="2">
    <source>
        <dbReference type="ARBA" id="ARBA00023054"/>
    </source>
</evidence>
<dbReference type="PANTHER" id="PTHR19232:SF7">
    <property type="entry name" value="CENTROCORTIN, ISOFORM A"/>
    <property type="match status" value="1"/>
</dbReference>
<dbReference type="STRING" id="7574.A0A1S3I3G6"/>
<evidence type="ECO:0000313" key="6">
    <source>
        <dbReference type="RefSeq" id="XP_013392376.1"/>
    </source>
</evidence>